<reference evidence="4" key="1">
    <citation type="submission" date="2022-07" db="EMBL/GenBank/DDBJ databases">
        <title>Enhanced cultured diversity of the mouse gut microbiota enables custom-made synthetic communities.</title>
        <authorList>
            <person name="Afrizal A."/>
        </authorList>
    </citation>
    <scope>NUCLEOTIDE SEQUENCE</scope>
    <source>
        <strain evidence="4">DSM 29482</strain>
    </source>
</reference>
<feature type="compositionally biased region" description="Polar residues" evidence="1">
    <location>
        <begin position="22"/>
        <end position="33"/>
    </location>
</feature>
<dbReference type="Proteomes" id="UP001142078">
    <property type="component" value="Unassembled WGS sequence"/>
</dbReference>
<dbReference type="PROSITE" id="PS51257">
    <property type="entry name" value="PROKAR_LIPOPROTEIN"/>
    <property type="match status" value="1"/>
</dbReference>
<feature type="domain" description="GerMN" evidence="3">
    <location>
        <begin position="118"/>
        <end position="203"/>
    </location>
</feature>
<evidence type="ECO:0000256" key="1">
    <source>
        <dbReference type="SAM" id="MobiDB-lite"/>
    </source>
</evidence>
<name>A0A9X2MH64_9FIRM</name>
<feature type="compositionally biased region" description="Basic and acidic residues" evidence="1">
    <location>
        <begin position="34"/>
        <end position="75"/>
    </location>
</feature>
<dbReference type="Pfam" id="PF10646">
    <property type="entry name" value="Germane"/>
    <property type="match status" value="1"/>
</dbReference>
<evidence type="ECO:0000313" key="4">
    <source>
        <dbReference type="EMBL" id="MCR2043564.1"/>
    </source>
</evidence>
<comment type="caution">
    <text evidence="4">The sequence shown here is derived from an EMBL/GenBank/DDBJ whole genome shotgun (WGS) entry which is preliminary data.</text>
</comment>
<dbReference type="InterPro" id="IPR019606">
    <property type="entry name" value="GerMN"/>
</dbReference>
<feature type="signal peptide" evidence="2">
    <location>
        <begin position="1"/>
        <end position="19"/>
    </location>
</feature>
<proteinExistence type="predicted"/>
<protein>
    <submittedName>
        <fullName evidence="4">GerMN domain-containing protein</fullName>
    </submittedName>
</protein>
<evidence type="ECO:0000313" key="5">
    <source>
        <dbReference type="Proteomes" id="UP001142078"/>
    </source>
</evidence>
<gene>
    <name evidence="4" type="ORF">NSA23_05465</name>
</gene>
<dbReference type="SMART" id="SM00909">
    <property type="entry name" value="Germane"/>
    <property type="match status" value="1"/>
</dbReference>
<dbReference type="OrthoDB" id="1954033at2"/>
<evidence type="ECO:0000256" key="2">
    <source>
        <dbReference type="SAM" id="SignalP"/>
    </source>
</evidence>
<feature type="chain" id="PRO_5040757013" evidence="2">
    <location>
        <begin position="20"/>
        <end position="217"/>
    </location>
</feature>
<organism evidence="4 5">
    <name type="scientific">Anaerosalibacter massiliensis</name>
    <dbReference type="NCBI Taxonomy" id="1347392"/>
    <lineage>
        <taxon>Bacteria</taxon>
        <taxon>Bacillati</taxon>
        <taxon>Bacillota</taxon>
        <taxon>Tissierellia</taxon>
        <taxon>Tissierellales</taxon>
        <taxon>Sporanaerobacteraceae</taxon>
        <taxon>Anaerosalibacter</taxon>
    </lineage>
</organism>
<keyword evidence="5" id="KW-1185">Reference proteome</keyword>
<feature type="region of interest" description="Disordered" evidence="1">
    <location>
        <begin position="22"/>
        <end position="75"/>
    </location>
</feature>
<dbReference type="RefSeq" id="WP_042678815.1">
    <property type="nucleotide sequence ID" value="NZ_CABKTM010000008.1"/>
</dbReference>
<keyword evidence="2" id="KW-0732">Signal</keyword>
<dbReference type="AlphaFoldDB" id="A0A9X2MH64"/>
<dbReference type="EMBL" id="JANJZL010000003">
    <property type="protein sequence ID" value="MCR2043564.1"/>
    <property type="molecule type" value="Genomic_DNA"/>
</dbReference>
<accession>A0A9X2MH64</accession>
<sequence>MKKYIAIFLSIIMILSLTACTSSKNSPETSSNNRSEDSQVEQKNDKKDEKVDEKKAKNDKKNDSTSAKKDIEKSEEKNNVEEVNLYFVNKDYIETGDESLEKLIPEKRIIEYKDITLEEAIVRELIKGPESISLSTGIPPNIELIDVKVSDGIISINFAQEGLHGGSMEEQLTLNQIIKTLLELDNVNKVQFLVNGEKAETLMDHFDISEPFTDIME</sequence>
<evidence type="ECO:0000259" key="3">
    <source>
        <dbReference type="SMART" id="SM00909"/>
    </source>
</evidence>